<dbReference type="Proteomes" id="UP001500620">
    <property type="component" value="Unassembled WGS sequence"/>
</dbReference>
<evidence type="ECO:0000313" key="1">
    <source>
        <dbReference type="EMBL" id="GAA4262730.1"/>
    </source>
</evidence>
<dbReference type="EMBL" id="BAABAT010000054">
    <property type="protein sequence ID" value="GAA4262730.1"/>
    <property type="molecule type" value="Genomic_DNA"/>
</dbReference>
<gene>
    <name evidence="1" type="ORF">GCM10022255_100870</name>
</gene>
<name>A0ABP8DRX3_9ACTN</name>
<sequence length="178" mass="18714">MAGGDLDVAETDAGIQHGRDERMRAVDVAMLICGDFDGPCPSCGGAVAFHVAEAVDAGRVMWTATSRCAGCGYVDESRASPAVFDDVDGIVRQTLVARVGLTRLHVDPDKNRDLRLRSLAVFRSRGATITEVADAYAALTGHGLTGTPAEMSVLAEQLTAEGVQVALQPCRSDHDETA</sequence>
<reference evidence="2" key="1">
    <citation type="journal article" date="2019" name="Int. J. Syst. Evol. Microbiol.">
        <title>The Global Catalogue of Microorganisms (GCM) 10K type strain sequencing project: providing services to taxonomists for standard genome sequencing and annotation.</title>
        <authorList>
            <consortium name="The Broad Institute Genomics Platform"/>
            <consortium name="The Broad Institute Genome Sequencing Center for Infectious Disease"/>
            <person name="Wu L."/>
            <person name="Ma J."/>
        </authorList>
    </citation>
    <scope>NUCLEOTIDE SEQUENCE [LARGE SCALE GENOMIC DNA]</scope>
    <source>
        <strain evidence="2">JCM 17441</strain>
    </source>
</reference>
<proteinExistence type="predicted"/>
<accession>A0ABP8DRX3</accession>
<keyword evidence="2" id="KW-1185">Reference proteome</keyword>
<organism evidence="1 2">
    <name type="scientific">Dactylosporangium darangshiense</name>
    <dbReference type="NCBI Taxonomy" id="579108"/>
    <lineage>
        <taxon>Bacteria</taxon>
        <taxon>Bacillati</taxon>
        <taxon>Actinomycetota</taxon>
        <taxon>Actinomycetes</taxon>
        <taxon>Micromonosporales</taxon>
        <taxon>Micromonosporaceae</taxon>
        <taxon>Dactylosporangium</taxon>
    </lineage>
</organism>
<protein>
    <submittedName>
        <fullName evidence="1">Uncharacterized protein</fullName>
    </submittedName>
</protein>
<comment type="caution">
    <text evidence="1">The sequence shown here is derived from an EMBL/GenBank/DDBJ whole genome shotgun (WGS) entry which is preliminary data.</text>
</comment>
<evidence type="ECO:0000313" key="2">
    <source>
        <dbReference type="Proteomes" id="UP001500620"/>
    </source>
</evidence>